<sequence>MRTEIAPAAEAAAPSNGITSEFDIVIVGAGFSGCYLLHRLRERGFRVCVIEAAAGLGGVWQWNCYPGARVDTHAPLYQYSIPEVWKTWNWSQRYPASSELLAYFEHVDKVLRLSKDVVFNTTVRQAEFDKSTKKWIISTHGGSKYTASFFIPAMGFAAKRSFPNWPGVENFKGDIHHSSFWPREGVPVGGKKVAVVGSGSTGVQLVQEMGKQVGSGNLTLFQRTPNLALPLRQLNLTPEMQDADRPNWPSKFAYRLMCDGGYDFSAHDINTFEHSPEEREKFFEDKWERGGFLFWSGAYKDQITDRKANRAAYDFWASKIRTMIDDPVKRDILAPLEPPHPFGTKRCALFADYYDVLNRDNINVVDIKRNPVEKVVENGLITADGNLHELDVIALATGFDAITGSLKAITVKGLSGQTLNEKWSSGTKTHLGLMTADFPNMFFTYGPQAPTAFANGPACIEMQADWIADVLTYLREAGIATISANPTDEEKYTQLIHDITSQTLWAEADSYYMGANVQGKVREMLNWPGGVPAYLRLLTESANNKYSGFDLGAI</sequence>
<evidence type="ECO:0000256" key="7">
    <source>
        <dbReference type="ARBA" id="ARBA00023033"/>
    </source>
</evidence>
<dbReference type="SUPFAM" id="SSF51905">
    <property type="entry name" value="FAD/NAD(P)-binding domain"/>
    <property type="match status" value="1"/>
</dbReference>
<keyword evidence="4" id="KW-0274">FAD</keyword>
<evidence type="ECO:0000256" key="3">
    <source>
        <dbReference type="ARBA" id="ARBA00022630"/>
    </source>
</evidence>
<comment type="caution">
    <text evidence="9">The sequence shown here is derived from an EMBL/GenBank/DDBJ whole genome shotgun (WGS) entry which is preliminary data.</text>
</comment>
<dbReference type="PANTHER" id="PTHR43098:SF3">
    <property type="entry name" value="L-ORNITHINE N(5)-MONOOXYGENASE-RELATED"/>
    <property type="match status" value="1"/>
</dbReference>
<comment type="cofactor">
    <cofactor evidence="1">
        <name>FAD</name>
        <dbReference type="ChEBI" id="CHEBI:57692"/>
    </cofactor>
</comment>
<name>A0A2B7Y1V5_9EURO</name>
<evidence type="ECO:0000256" key="1">
    <source>
        <dbReference type="ARBA" id="ARBA00001974"/>
    </source>
</evidence>
<dbReference type="InterPro" id="IPR023753">
    <property type="entry name" value="FAD/NAD-binding_dom"/>
</dbReference>
<dbReference type="Proteomes" id="UP000223968">
    <property type="component" value="Unassembled WGS sequence"/>
</dbReference>
<dbReference type="PANTHER" id="PTHR43098">
    <property type="entry name" value="L-ORNITHINE N(5)-MONOOXYGENASE-RELATED"/>
    <property type="match status" value="1"/>
</dbReference>
<evidence type="ECO:0000256" key="5">
    <source>
        <dbReference type="ARBA" id="ARBA00022857"/>
    </source>
</evidence>
<dbReference type="InterPro" id="IPR050775">
    <property type="entry name" value="FAD-binding_Monooxygenases"/>
</dbReference>
<evidence type="ECO:0000313" key="10">
    <source>
        <dbReference type="Proteomes" id="UP000223968"/>
    </source>
</evidence>
<dbReference type="Pfam" id="PF07992">
    <property type="entry name" value="Pyr_redox_2"/>
    <property type="match status" value="1"/>
</dbReference>
<proteinExistence type="inferred from homology"/>
<evidence type="ECO:0000313" key="9">
    <source>
        <dbReference type="EMBL" id="PGH15175.1"/>
    </source>
</evidence>
<keyword evidence="5" id="KW-0521">NADP</keyword>
<gene>
    <name evidence="9" type="ORF">AJ79_02540</name>
</gene>
<evidence type="ECO:0000256" key="6">
    <source>
        <dbReference type="ARBA" id="ARBA00023002"/>
    </source>
</evidence>
<organism evidence="9 10">
    <name type="scientific">Helicocarpus griseus UAMH5409</name>
    <dbReference type="NCBI Taxonomy" id="1447875"/>
    <lineage>
        <taxon>Eukaryota</taxon>
        <taxon>Fungi</taxon>
        <taxon>Dikarya</taxon>
        <taxon>Ascomycota</taxon>
        <taxon>Pezizomycotina</taxon>
        <taxon>Eurotiomycetes</taxon>
        <taxon>Eurotiomycetidae</taxon>
        <taxon>Onygenales</taxon>
        <taxon>Ajellomycetaceae</taxon>
        <taxon>Helicocarpus</taxon>
    </lineage>
</organism>
<evidence type="ECO:0000259" key="8">
    <source>
        <dbReference type="Pfam" id="PF07992"/>
    </source>
</evidence>
<dbReference type="Gene3D" id="3.50.50.60">
    <property type="entry name" value="FAD/NAD(P)-binding domain"/>
    <property type="match status" value="3"/>
</dbReference>
<keyword evidence="3" id="KW-0285">Flavoprotein</keyword>
<comment type="similarity">
    <text evidence="2">Belongs to the FAD-binding monooxygenase family.</text>
</comment>
<protein>
    <recommendedName>
        <fullName evidence="8">FAD/NAD(P)-binding domain-containing protein</fullName>
    </recommendedName>
</protein>
<dbReference type="OrthoDB" id="66881at2759"/>
<evidence type="ECO:0000256" key="2">
    <source>
        <dbReference type="ARBA" id="ARBA00010139"/>
    </source>
</evidence>
<evidence type="ECO:0000256" key="4">
    <source>
        <dbReference type="ARBA" id="ARBA00022827"/>
    </source>
</evidence>
<feature type="domain" description="FAD/NAD(P)-binding" evidence="8">
    <location>
        <begin position="22"/>
        <end position="228"/>
    </location>
</feature>
<accession>A0A2B7Y1V5</accession>
<keyword evidence="7" id="KW-0503">Monooxygenase</keyword>
<dbReference type="GO" id="GO:0004497">
    <property type="term" value="F:monooxygenase activity"/>
    <property type="evidence" value="ECO:0007669"/>
    <property type="project" value="UniProtKB-KW"/>
</dbReference>
<dbReference type="STRING" id="1447875.A0A2B7Y1V5"/>
<reference evidence="9 10" key="1">
    <citation type="submission" date="2017-10" db="EMBL/GenBank/DDBJ databases">
        <title>Comparative genomics in systemic dimorphic fungi from Ajellomycetaceae.</title>
        <authorList>
            <person name="Munoz J.F."/>
            <person name="Mcewen J.G."/>
            <person name="Clay O.K."/>
            <person name="Cuomo C.A."/>
        </authorList>
    </citation>
    <scope>NUCLEOTIDE SEQUENCE [LARGE SCALE GENOMIC DNA]</scope>
    <source>
        <strain evidence="9 10">UAMH5409</strain>
    </source>
</reference>
<keyword evidence="10" id="KW-1185">Reference proteome</keyword>
<dbReference type="EMBL" id="PDNB01000027">
    <property type="protein sequence ID" value="PGH15175.1"/>
    <property type="molecule type" value="Genomic_DNA"/>
</dbReference>
<dbReference type="InterPro" id="IPR036188">
    <property type="entry name" value="FAD/NAD-bd_sf"/>
</dbReference>
<dbReference type="AlphaFoldDB" id="A0A2B7Y1V5"/>
<dbReference type="PROSITE" id="PS51257">
    <property type="entry name" value="PROKAR_LIPOPROTEIN"/>
    <property type="match status" value="1"/>
</dbReference>
<keyword evidence="6" id="KW-0560">Oxidoreductase</keyword>